<sequence>MYRIDESKFVRLLLNADIMNHKIQVPFTSYDWSKYIERQQPDTRQHCHGQAPNPRLS</sequence>
<dbReference type="EMBL" id="FQ790266">
    <property type="protein sequence ID" value="CCD33907.1"/>
    <property type="molecule type" value="Genomic_DNA"/>
</dbReference>
<protein>
    <submittedName>
        <fullName evidence="1">Uncharacterized protein</fullName>
    </submittedName>
</protein>
<evidence type="ECO:0000313" key="2">
    <source>
        <dbReference type="Proteomes" id="UP000008177"/>
    </source>
</evidence>
<reference evidence="2" key="1">
    <citation type="journal article" date="2011" name="PLoS Genet.">
        <title>Genomic analysis of the necrotrophic fungal pathogens Sclerotinia sclerotiorum and Botrytis cinerea.</title>
        <authorList>
            <person name="Amselem J."/>
            <person name="Cuomo C.A."/>
            <person name="van Kan J.A."/>
            <person name="Viaud M."/>
            <person name="Benito E.P."/>
            <person name="Couloux A."/>
            <person name="Coutinho P.M."/>
            <person name="de Vries R.P."/>
            <person name="Dyer P.S."/>
            <person name="Fillinger S."/>
            <person name="Fournier E."/>
            <person name="Gout L."/>
            <person name="Hahn M."/>
            <person name="Kohn L."/>
            <person name="Lapalu N."/>
            <person name="Plummer K.M."/>
            <person name="Pradier J.M."/>
            <person name="Quevillon E."/>
            <person name="Sharon A."/>
            <person name="Simon A."/>
            <person name="ten Have A."/>
            <person name="Tudzynski B."/>
            <person name="Tudzynski P."/>
            <person name="Wincker P."/>
            <person name="Andrew M."/>
            <person name="Anthouard V."/>
            <person name="Beever R.E."/>
            <person name="Beffa R."/>
            <person name="Benoit I."/>
            <person name="Bouzid O."/>
            <person name="Brault B."/>
            <person name="Chen Z."/>
            <person name="Choquer M."/>
            <person name="Collemare J."/>
            <person name="Cotton P."/>
            <person name="Danchin E.G."/>
            <person name="Da Silva C."/>
            <person name="Gautier A."/>
            <person name="Giraud C."/>
            <person name="Giraud T."/>
            <person name="Gonzalez C."/>
            <person name="Grossetete S."/>
            <person name="Guldener U."/>
            <person name="Henrissat B."/>
            <person name="Howlett B.J."/>
            <person name="Kodira C."/>
            <person name="Kretschmer M."/>
            <person name="Lappartient A."/>
            <person name="Leroch M."/>
            <person name="Levis C."/>
            <person name="Mauceli E."/>
            <person name="Neuveglise C."/>
            <person name="Oeser B."/>
            <person name="Pearson M."/>
            <person name="Poulain J."/>
            <person name="Poussereau N."/>
            <person name="Quesneville H."/>
            <person name="Rascle C."/>
            <person name="Schumacher J."/>
            <person name="Segurens B."/>
            <person name="Sexton A."/>
            <person name="Silva E."/>
            <person name="Sirven C."/>
            <person name="Soanes D.M."/>
            <person name="Talbot N.J."/>
            <person name="Templeton M."/>
            <person name="Yandava C."/>
            <person name="Yarden O."/>
            <person name="Zeng Q."/>
            <person name="Rollins J.A."/>
            <person name="Lebrun M.H."/>
            <person name="Dickman M."/>
        </authorList>
    </citation>
    <scope>NUCLEOTIDE SEQUENCE [LARGE SCALE GENOMIC DNA]</scope>
    <source>
        <strain evidence="2">T4</strain>
    </source>
</reference>
<evidence type="ECO:0000313" key="1">
    <source>
        <dbReference type="EMBL" id="CCD33907.1"/>
    </source>
</evidence>
<dbReference type="AlphaFoldDB" id="G2XTN9"/>
<dbReference type="InParanoid" id="G2XTN9"/>
<gene>
    <name evidence="1" type="ORF">BofuT4_uP063050.1</name>
</gene>
<dbReference type="HOGENOM" id="CLU_2996261_0_0_1"/>
<accession>G2XTN9</accession>
<proteinExistence type="predicted"/>
<name>G2XTN9_BOTF4</name>
<dbReference type="Proteomes" id="UP000008177">
    <property type="component" value="Unplaced contigs"/>
</dbReference>
<organism evidence="1 2">
    <name type="scientific">Botryotinia fuckeliana (strain T4)</name>
    <name type="common">Noble rot fungus</name>
    <name type="synonym">Botrytis cinerea</name>
    <dbReference type="NCBI Taxonomy" id="999810"/>
    <lineage>
        <taxon>Eukaryota</taxon>
        <taxon>Fungi</taxon>
        <taxon>Dikarya</taxon>
        <taxon>Ascomycota</taxon>
        <taxon>Pezizomycotina</taxon>
        <taxon>Leotiomycetes</taxon>
        <taxon>Helotiales</taxon>
        <taxon>Sclerotiniaceae</taxon>
        <taxon>Botrytis</taxon>
    </lineage>
</organism>